<comment type="caution">
    <text evidence="1">The sequence shown here is derived from an EMBL/GenBank/DDBJ whole genome shotgun (WGS) entry which is preliminary data.</text>
</comment>
<dbReference type="Proteomes" id="UP000233398">
    <property type="component" value="Unassembled WGS sequence"/>
</dbReference>
<sequence>MMPAASNLKAAELLGCRRRSGAPGRGGEFYSSGEPLQKRAGIRQTRILKRAPGPGRIELRITNTELYGACCLKPASGNYSIQTGKRKCPNGVECN</sequence>
<dbReference type="AlphaFoldDB" id="A0A2N0VLM5"/>
<proteinExistence type="predicted"/>
<organism evidence="1 2">
    <name type="scientific">Rhodohalobacter barkolensis</name>
    <dbReference type="NCBI Taxonomy" id="2053187"/>
    <lineage>
        <taxon>Bacteria</taxon>
        <taxon>Pseudomonadati</taxon>
        <taxon>Balneolota</taxon>
        <taxon>Balneolia</taxon>
        <taxon>Balneolales</taxon>
        <taxon>Balneolaceae</taxon>
        <taxon>Rhodohalobacter</taxon>
    </lineage>
</organism>
<keyword evidence="2" id="KW-1185">Reference proteome</keyword>
<dbReference type="EMBL" id="PISP01000001">
    <property type="protein sequence ID" value="PKD45100.1"/>
    <property type="molecule type" value="Genomic_DNA"/>
</dbReference>
<reference evidence="1 2" key="1">
    <citation type="submission" date="2017-11" db="EMBL/GenBank/DDBJ databases">
        <title>Rhodohalobacter 15182 sp. nov., isolated from a salt lake.</title>
        <authorList>
            <person name="Han S."/>
        </authorList>
    </citation>
    <scope>NUCLEOTIDE SEQUENCE [LARGE SCALE GENOMIC DNA]</scope>
    <source>
        <strain evidence="1 2">15182</strain>
    </source>
</reference>
<evidence type="ECO:0000313" key="2">
    <source>
        <dbReference type="Proteomes" id="UP000233398"/>
    </source>
</evidence>
<gene>
    <name evidence="1" type="ORF">CWD77_06515</name>
</gene>
<accession>A0A2N0VLM5</accession>
<evidence type="ECO:0000313" key="1">
    <source>
        <dbReference type="EMBL" id="PKD45100.1"/>
    </source>
</evidence>
<protein>
    <submittedName>
        <fullName evidence="1">Uncharacterized protein</fullName>
    </submittedName>
</protein>
<name>A0A2N0VLM5_9BACT</name>